<dbReference type="Proteomes" id="UP001200557">
    <property type="component" value="Unassembled WGS sequence"/>
</dbReference>
<dbReference type="Gene3D" id="3.40.50.1980">
    <property type="entry name" value="Nitrogenase molybdenum iron protein domain"/>
    <property type="match status" value="2"/>
</dbReference>
<organism evidence="8 9">
    <name type="scientific">Octadecabacter dasysiphoniae</name>
    <dbReference type="NCBI Taxonomy" id="2909341"/>
    <lineage>
        <taxon>Bacteria</taxon>
        <taxon>Pseudomonadati</taxon>
        <taxon>Pseudomonadota</taxon>
        <taxon>Alphaproteobacteria</taxon>
        <taxon>Rhodobacterales</taxon>
        <taxon>Roseobacteraceae</taxon>
        <taxon>Octadecabacter</taxon>
    </lineage>
</organism>
<comment type="caution">
    <text evidence="8">The sequence shown here is derived from an EMBL/GenBank/DDBJ whole genome shotgun (WGS) entry which is preliminary data.</text>
</comment>
<evidence type="ECO:0000313" key="8">
    <source>
        <dbReference type="EMBL" id="MCF2872035.1"/>
    </source>
</evidence>
<evidence type="ECO:0000313" key="9">
    <source>
        <dbReference type="Proteomes" id="UP001200557"/>
    </source>
</evidence>
<evidence type="ECO:0000256" key="5">
    <source>
        <dbReference type="ARBA" id="ARBA00022729"/>
    </source>
</evidence>
<keyword evidence="4" id="KW-0408">Iron</keyword>
<feature type="chain" id="PRO_5045212400" evidence="6">
    <location>
        <begin position="21"/>
        <end position="324"/>
    </location>
</feature>
<evidence type="ECO:0000256" key="3">
    <source>
        <dbReference type="ARBA" id="ARBA00022448"/>
    </source>
</evidence>
<sequence>MKTKLTVLCLTICAASPALALDCADGQRAFTHAGGETCIPEQAQRIIGLHDQSVTLTLVELGAPVVGSHGRVDDDGQLYMRSVDLLFGLDFDSGQIGYAGTWDQMDFEAMVAMTPDLIIGREYDMETRDKFEAIAPTVFIADTPTGPMAFPREIADAAGVSDTYEAQLAIYEANLERARFALPHVQGATYSKIQGWDGKLEVYAGYGGLTKVLADLGFARGTVGQRMADRGVVWGEEVSAEILPELEADYLFDTYTIAYGDTLADPASRLNDAVPGWCDFLTACTEGRYIVLPREYATGFSFTQLNMLLQMITTNVATSGAPHG</sequence>
<dbReference type="EMBL" id="JAKGAQ010000003">
    <property type="protein sequence ID" value="MCF2872035.1"/>
    <property type="molecule type" value="Genomic_DNA"/>
</dbReference>
<dbReference type="InterPro" id="IPR051313">
    <property type="entry name" value="Bact_iron-sidero_bind"/>
</dbReference>
<evidence type="ECO:0000259" key="7">
    <source>
        <dbReference type="PROSITE" id="PS50983"/>
    </source>
</evidence>
<evidence type="ECO:0000256" key="2">
    <source>
        <dbReference type="ARBA" id="ARBA00008814"/>
    </source>
</evidence>
<dbReference type="RefSeq" id="WP_235226361.1">
    <property type="nucleotide sequence ID" value="NZ_JAKGAQ010000003.1"/>
</dbReference>
<name>A0ABS9CXQ6_9RHOB</name>
<keyword evidence="3" id="KW-0813">Transport</keyword>
<dbReference type="InterPro" id="IPR002491">
    <property type="entry name" value="ABC_transptr_periplasmic_BD"/>
</dbReference>
<evidence type="ECO:0000256" key="1">
    <source>
        <dbReference type="ARBA" id="ARBA00004196"/>
    </source>
</evidence>
<evidence type="ECO:0000256" key="6">
    <source>
        <dbReference type="SAM" id="SignalP"/>
    </source>
</evidence>
<protein>
    <submittedName>
        <fullName evidence="8">ABC transporter substrate-binding protein</fullName>
    </submittedName>
</protein>
<feature type="signal peptide" evidence="6">
    <location>
        <begin position="1"/>
        <end position="20"/>
    </location>
</feature>
<keyword evidence="4" id="KW-0406">Ion transport</keyword>
<dbReference type="SUPFAM" id="SSF53807">
    <property type="entry name" value="Helical backbone' metal receptor"/>
    <property type="match status" value="1"/>
</dbReference>
<dbReference type="PROSITE" id="PS50983">
    <property type="entry name" value="FE_B12_PBP"/>
    <property type="match status" value="1"/>
</dbReference>
<gene>
    <name evidence="8" type="ORF">L0664_13250</name>
</gene>
<evidence type="ECO:0000256" key="4">
    <source>
        <dbReference type="ARBA" id="ARBA00022496"/>
    </source>
</evidence>
<dbReference type="PANTHER" id="PTHR30532:SF24">
    <property type="entry name" value="FERRIC ENTEROBACTIN-BINDING PERIPLASMIC PROTEIN FEPB"/>
    <property type="match status" value="1"/>
</dbReference>
<keyword evidence="4" id="KW-0410">Iron transport</keyword>
<feature type="domain" description="Fe/B12 periplasmic-binding" evidence="7">
    <location>
        <begin position="46"/>
        <end position="320"/>
    </location>
</feature>
<dbReference type="PANTHER" id="PTHR30532">
    <property type="entry name" value="IRON III DICITRATE-BINDING PERIPLASMIC PROTEIN"/>
    <property type="match status" value="1"/>
</dbReference>
<comment type="subcellular location">
    <subcellularLocation>
        <location evidence="1">Cell envelope</location>
    </subcellularLocation>
</comment>
<keyword evidence="9" id="KW-1185">Reference proteome</keyword>
<keyword evidence="5 6" id="KW-0732">Signal</keyword>
<reference evidence="8 9" key="1">
    <citation type="submission" date="2022-01" db="EMBL/GenBank/DDBJ databases">
        <title>Octadecabacter sp. nov., isolated from a marine alga.</title>
        <authorList>
            <person name="Jin M.S."/>
            <person name="Kim H.M."/>
            <person name="Han D.M."/>
            <person name="Jung J.J."/>
            <person name="Jeon C.O."/>
        </authorList>
    </citation>
    <scope>NUCLEOTIDE SEQUENCE [LARGE SCALE GENOMIC DNA]</scope>
    <source>
        <strain evidence="8 9">G9-8</strain>
    </source>
</reference>
<dbReference type="Pfam" id="PF01497">
    <property type="entry name" value="Peripla_BP_2"/>
    <property type="match status" value="1"/>
</dbReference>
<accession>A0ABS9CXQ6</accession>
<comment type="similarity">
    <text evidence="2">Belongs to the bacterial solute-binding protein 8 family.</text>
</comment>
<proteinExistence type="inferred from homology"/>